<comment type="subcellular location">
    <subcellularLocation>
        <location evidence="1">Membrane</location>
        <topology evidence="1">Multi-pass membrane protein</topology>
    </subcellularLocation>
</comment>
<sequence>MEEEKNTNNGTDSENIKLGGILFFVGNIFGLWGIILAVVYYITKQKELSKKDVEAFYGMFNFFISYLIYSIIGIILIFVMVGLFILIIIFILGFIFSIIGLIKHLKGESYHYPLSIRFLKV</sequence>
<evidence type="ECO:0000256" key="4">
    <source>
        <dbReference type="ARBA" id="ARBA00023136"/>
    </source>
</evidence>
<keyword evidence="7" id="KW-1185">Reference proteome</keyword>
<dbReference type="Proteomes" id="UP000680365">
    <property type="component" value="Unassembled WGS sequence"/>
</dbReference>
<feature type="transmembrane region" description="Helical" evidence="5">
    <location>
        <begin position="83"/>
        <end position="102"/>
    </location>
</feature>
<evidence type="ECO:0000313" key="6">
    <source>
        <dbReference type="EMBL" id="MBS8121980.1"/>
    </source>
</evidence>
<comment type="caution">
    <text evidence="6">The sequence shown here is derived from an EMBL/GenBank/DDBJ whole genome shotgun (WGS) entry which is preliminary data.</text>
</comment>
<dbReference type="EMBL" id="JAEDAM010000028">
    <property type="protein sequence ID" value="MBS8121980.1"/>
    <property type="molecule type" value="Genomic_DNA"/>
</dbReference>
<name>A0ABS5QL97_9BACT</name>
<evidence type="ECO:0000313" key="7">
    <source>
        <dbReference type="Proteomes" id="UP000680365"/>
    </source>
</evidence>
<dbReference type="RefSeq" id="WP_213349007.1">
    <property type="nucleotide sequence ID" value="NZ_JAEDAM010000028.1"/>
</dbReference>
<reference evidence="6 7" key="1">
    <citation type="journal article" date="2021" name="Nat. Commun.">
        <title>Reductive evolution and unique predatory mode in the CPR bacterium Vampirococcus lugosii.</title>
        <authorList>
            <person name="Moreira D."/>
            <person name="Zivanovic Y."/>
            <person name="Lopez-Archilla A.I."/>
            <person name="Iniesto M."/>
            <person name="Lopez-Garcia P."/>
        </authorList>
    </citation>
    <scope>NUCLEOTIDE SEQUENCE [LARGE SCALE GENOMIC DNA]</scope>
    <source>
        <strain evidence="6">Chiprana</strain>
    </source>
</reference>
<feature type="transmembrane region" description="Helical" evidence="5">
    <location>
        <begin position="55"/>
        <end position="77"/>
    </location>
</feature>
<organism evidence="6 7">
    <name type="scientific">Candidatus Vampirococcus lugosii</name>
    <dbReference type="NCBI Taxonomy" id="2789015"/>
    <lineage>
        <taxon>Bacteria</taxon>
        <taxon>Candidatus Absconditibacteriota</taxon>
        <taxon>Vampirococcus</taxon>
    </lineage>
</organism>
<keyword evidence="3 5" id="KW-1133">Transmembrane helix</keyword>
<evidence type="ECO:0000256" key="1">
    <source>
        <dbReference type="ARBA" id="ARBA00004141"/>
    </source>
</evidence>
<dbReference type="InterPro" id="IPR019109">
    <property type="entry name" value="MamF_MmsF"/>
</dbReference>
<protein>
    <recommendedName>
        <fullName evidence="8">DUF4870 domain-containing protein</fullName>
    </recommendedName>
</protein>
<evidence type="ECO:0008006" key="8">
    <source>
        <dbReference type="Google" id="ProtNLM"/>
    </source>
</evidence>
<keyword evidence="2 5" id="KW-0812">Transmembrane</keyword>
<gene>
    <name evidence="6" type="ORF">VAMP_59n23</name>
</gene>
<feature type="transmembrane region" description="Helical" evidence="5">
    <location>
        <begin position="20"/>
        <end position="43"/>
    </location>
</feature>
<keyword evidence="4 5" id="KW-0472">Membrane</keyword>
<proteinExistence type="predicted"/>
<evidence type="ECO:0000256" key="3">
    <source>
        <dbReference type="ARBA" id="ARBA00022989"/>
    </source>
</evidence>
<accession>A0ABS5QL97</accession>
<dbReference type="Pfam" id="PF09685">
    <property type="entry name" value="MamF_MmsF"/>
    <property type="match status" value="1"/>
</dbReference>
<evidence type="ECO:0000256" key="2">
    <source>
        <dbReference type="ARBA" id="ARBA00022692"/>
    </source>
</evidence>
<evidence type="ECO:0000256" key="5">
    <source>
        <dbReference type="SAM" id="Phobius"/>
    </source>
</evidence>